<dbReference type="Pfam" id="PF01182">
    <property type="entry name" value="Glucosamine_iso"/>
    <property type="match status" value="1"/>
</dbReference>
<dbReference type="GO" id="GO:0019262">
    <property type="term" value="P:N-acetylneuraminate catabolic process"/>
    <property type="evidence" value="ECO:0007669"/>
    <property type="project" value="UniProtKB-UniRule"/>
</dbReference>
<evidence type="ECO:0000256" key="2">
    <source>
        <dbReference type="ARBA" id="ARBA00023277"/>
    </source>
</evidence>
<proteinExistence type="inferred from homology"/>
<feature type="active site" description="Proton acceptor; for ring-opening step" evidence="3">
    <location>
        <position position="138"/>
    </location>
</feature>
<sequence>MQINVYGTAIEAAYAAADLIAERLYISPNIVLGLATGGTMESLYHHLVERHRRTGLSFRFATTFNLDEYIGLAPAHPASYRATMQRLLFDHTDIDPQRTHLPDGMSMNPDQEAVQYEAKIAEAGGIDLQLLGIGRNGHIAFNEPGTSFSSQTHVVTLDRSTQAANARFFLEGEAVPERAITMGISPILASREILLVVTGAEKRTAFSEAFLGQVNPQCPASVLQLHPNVMIYADRAAAIDVTSLNMASPNVGFDKICSRIGADNV</sequence>
<comment type="caution">
    <text evidence="3">Lacks conserved residue(s) required for the propagation of feature annotation.</text>
</comment>
<comment type="similarity">
    <text evidence="3">Belongs to the glucosamine/galactosamine-6-phosphate isomerase family. NagB subfamily.</text>
</comment>
<dbReference type="EMBL" id="JAHHHD010000011">
    <property type="protein sequence ID" value="MBW4659319.1"/>
    <property type="molecule type" value="Genomic_DNA"/>
</dbReference>
<evidence type="ECO:0000256" key="1">
    <source>
        <dbReference type="ARBA" id="ARBA00022801"/>
    </source>
</evidence>
<comment type="pathway">
    <text evidence="3">Amino-sugar metabolism; N-acetylneuraminate degradation; D-fructose 6-phosphate from N-acetylneuraminate: step 5/5.</text>
</comment>
<dbReference type="GO" id="GO:0006043">
    <property type="term" value="P:glucosamine catabolic process"/>
    <property type="evidence" value="ECO:0007669"/>
    <property type="project" value="TreeGrafter"/>
</dbReference>
<reference evidence="5" key="1">
    <citation type="submission" date="2021-05" db="EMBL/GenBank/DDBJ databases">
        <authorList>
            <person name="Pietrasiak N."/>
            <person name="Ward R."/>
            <person name="Stajich J.E."/>
            <person name="Kurbessoian T."/>
        </authorList>
    </citation>
    <scope>NUCLEOTIDE SEQUENCE</scope>
    <source>
        <strain evidence="5">UHER 2000/2452</strain>
    </source>
</reference>
<dbReference type="GO" id="GO:0005975">
    <property type="term" value="P:carbohydrate metabolic process"/>
    <property type="evidence" value="ECO:0007669"/>
    <property type="project" value="InterPro"/>
</dbReference>
<dbReference type="InterPro" id="IPR006148">
    <property type="entry name" value="Glc/Gal-6P_isomerase"/>
</dbReference>
<dbReference type="GO" id="GO:0006046">
    <property type="term" value="P:N-acetylglucosamine catabolic process"/>
    <property type="evidence" value="ECO:0007669"/>
    <property type="project" value="UniProtKB-UniRule"/>
</dbReference>
<dbReference type="GO" id="GO:0004342">
    <property type="term" value="F:glucosamine-6-phosphate deaminase activity"/>
    <property type="evidence" value="ECO:0007669"/>
    <property type="project" value="UniProtKB-UniRule"/>
</dbReference>
<dbReference type="Gene3D" id="3.40.50.1360">
    <property type="match status" value="1"/>
</dbReference>
<dbReference type="GO" id="GO:0042802">
    <property type="term" value="F:identical protein binding"/>
    <property type="evidence" value="ECO:0007669"/>
    <property type="project" value="TreeGrafter"/>
</dbReference>
<feature type="active site" description="For ring-opening step" evidence="3">
    <location>
        <position position="136"/>
    </location>
</feature>
<dbReference type="PANTHER" id="PTHR11280">
    <property type="entry name" value="GLUCOSAMINE-6-PHOSPHATE ISOMERASE"/>
    <property type="match status" value="1"/>
</dbReference>
<evidence type="ECO:0000256" key="3">
    <source>
        <dbReference type="HAMAP-Rule" id="MF_01241"/>
    </source>
</evidence>
<dbReference type="InterPro" id="IPR018321">
    <property type="entry name" value="Glucosamine6P_isomerase_CS"/>
</dbReference>
<dbReference type="GO" id="GO:0005737">
    <property type="term" value="C:cytoplasm"/>
    <property type="evidence" value="ECO:0007669"/>
    <property type="project" value="TreeGrafter"/>
</dbReference>
<dbReference type="InterPro" id="IPR004547">
    <property type="entry name" value="Glucosamine6P_isomerase"/>
</dbReference>
<dbReference type="PANTHER" id="PTHR11280:SF5">
    <property type="entry name" value="GLUCOSAMINE-6-PHOSPHATE ISOMERASE"/>
    <property type="match status" value="1"/>
</dbReference>
<evidence type="ECO:0000313" key="5">
    <source>
        <dbReference type="EMBL" id="MBW4659319.1"/>
    </source>
</evidence>
<dbReference type="PROSITE" id="PS01161">
    <property type="entry name" value="GLC_GALNAC_ISOMERASE"/>
    <property type="match status" value="1"/>
</dbReference>
<organism evidence="5 6">
    <name type="scientific">Drouetiella hepatica Uher 2000/2452</name>
    <dbReference type="NCBI Taxonomy" id="904376"/>
    <lineage>
        <taxon>Bacteria</taxon>
        <taxon>Bacillati</taxon>
        <taxon>Cyanobacteriota</taxon>
        <taxon>Cyanophyceae</taxon>
        <taxon>Oculatellales</taxon>
        <taxon>Oculatellaceae</taxon>
        <taxon>Drouetiella</taxon>
    </lineage>
</organism>
<dbReference type="CDD" id="cd01399">
    <property type="entry name" value="GlcN6P_deaminase"/>
    <property type="match status" value="1"/>
</dbReference>
<keyword evidence="2 3" id="KW-0119">Carbohydrate metabolism</keyword>
<feature type="active site" description="Proton acceptor; for enolization step" evidence="3">
    <location>
        <position position="67"/>
    </location>
</feature>
<dbReference type="SUPFAM" id="SSF100950">
    <property type="entry name" value="NagB/RpiA/CoA transferase-like"/>
    <property type="match status" value="1"/>
</dbReference>
<keyword evidence="1 3" id="KW-0378">Hydrolase</keyword>
<dbReference type="Proteomes" id="UP000757435">
    <property type="component" value="Unassembled WGS sequence"/>
</dbReference>
<dbReference type="HAMAP" id="MF_01241">
    <property type="entry name" value="GlcN6P_deamin"/>
    <property type="match status" value="1"/>
</dbReference>
<protein>
    <recommendedName>
        <fullName evidence="3">Glucosamine-6-phosphate deaminase</fullName>
        <ecNumber evidence="3">3.5.99.6</ecNumber>
    </recommendedName>
    <alternativeName>
        <fullName evidence="3">GlcN6P deaminase</fullName>
        <shortName evidence="3">GNPDA</shortName>
    </alternativeName>
    <alternativeName>
        <fullName evidence="3">Glucosamine-6-phosphate isomerase</fullName>
    </alternativeName>
</protein>
<name>A0A951QCD8_9CYAN</name>
<comment type="caution">
    <text evidence="5">The sequence shown here is derived from an EMBL/GenBank/DDBJ whole genome shotgun (WGS) entry which is preliminary data.</text>
</comment>
<dbReference type="NCBIfam" id="TIGR00502">
    <property type="entry name" value="nagB"/>
    <property type="match status" value="1"/>
</dbReference>
<comment type="catalytic activity">
    <reaction evidence="3">
        <text>alpha-D-glucosamine 6-phosphate + H2O = beta-D-fructose 6-phosphate + NH4(+)</text>
        <dbReference type="Rhea" id="RHEA:12172"/>
        <dbReference type="ChEBI" id="CHEBI:15377"/>
        <dbReference type="ChEBI" id="CHEBI:28938"/>
        <dbReference type="ChEBI" id="CHEBI:57634"/>
        <dbReference type="ChEBI" id="CHEBI:75989"/>
        <dbReference type="EC" id="3.5.99.6"/>
    </reaction>
</comment>
<comment type="function">
    <text evidence="3">Catalyzes the reversible isomerization-deamination of glucosamine 6-phosphate (GlcN6P) to form fructose 6-phosphate (Fru6P) and ammonium ion.</text>
</comment>
<feature type="domain" description="Glucosamine/galactosamine-6-phosphate isomerase" evidence="4">
    <location>
        <begin position="15"/>
        <end position="224"/>
    </location>
</feature>
<accession>A0A951QCD8</accession>
<dbReference type="InterPro" id="IPR037171">
    <property type="entry name" value="NagB/RpiA_transferase-like"/>
</dbReference>
<gene>
    <name evidence="3 5" type="primary">nagB</name>
    <name evidence="5" type="ORF">KME15_11640</name>
</gene>
<dbReference type="AlphaFoldDB" id="A0A951QCD8"/>
<reference evidence="5" key="2">
    <citation type="journal article" date="2022" name="Microbiol. Resour. Announc.">
        <title>Metagenome Sequencing to Explore Phylogenomics of Terrestrial Cyanobacteria.</title>
        <authorList>
            <person name="Ward R.D."/>
            <person name="Stajich J.E."/>
            <person name="Johansen J.R."/>
            <person name="Huntemann M."/>
            <person name="Clum A."/>
            <person name="Foster B."/>
            <person name="Foster B."/>
            <person name="Roux S."/>
            <person name="Palaniappan K."/>
            <person name="Varghese N."/>
            <person name="Mukherjee S."/>
            <person name="Reddy T.B.K."/>
            <person name="Daum C."/>
            <person name="Copeland A."/>
            <person name="Chen I.A."/>
            <person name="Ivanova N.N."/>
            <person name="Kyrpides N.C."/>
            <person name="Shapiro N."/>
            <person name="Eloe-Fadrosh E.A."/>
            <person name="Pietrasiak N."/>
        </authorList>
    </citation>
    <scope>NUCLEOTIDE SEQUENCE</scope>
    <source>
        <strain evidence="5">UHER 2000/2452</strain>
    </source>
</reference>
<evidence type="ECO:0000313" key="6">
    <source>
        <dbReference type="Proteomes" id="UP000757435"/>
    </source>
</evidence>
<evidence type="ECO:0000259" key="4">
    <source>
        <dbReference type="Pfam" id="PF01182"/>
    </source>
</evidence>
<feature type="active site" description="For ring-opening step" evidence="3">
    <location>
        <position position="143"/>
    </location>
</feature>
<dbReference type="EC" id="3.5.99.6" evidence="3"/>